<dbReference type="Proteomes" id="UP001240697">
    <property type="component" value="Chromosome"/>
</dbReference>
<protein>
    <submittedName>
        <fullName evidence="3">SRPBCC family protein</fullName>
    </submittedName>
</protein>
<dbReference type="SUPFAM" id="SSF55961">
    <property type="entry name" value="Bet v1-like"/>
    <property type="match status" value="1"/>
</dbReference>
<sequence length="163" mass="18621">MSETPLDPVGEHVRDLLITRLIPASAHTLYRCWTEPELLKQWFVPRPWSIAKADLDVRPGGHNLIVMRDPDGKEYPNQGVYLEVEADRRLVFTDAYSAGWIPSEKPFMTAIISFEPEAGQTRYTARARHWSEEARQQHIAMGFETGWNLCADQLQELAATLQS</sequence>
<dbReference type="RefSeq" id="WP_283484794.1">
    <property type="nucleotide sequence ID" value="NZ_CP125947.1"/>
</dbReference>
<name>A0ABY8SL51_9BURK</name>
<dbReference type="Pfam" id="PF08327">
    <property type="entry name" value="AHSA1"/>
    <property type="match status" value="1"/>
</dbReference>
<dbReference type="EMBL" id="CP125947">
    <property type="protein sequence ID" value="WHS63638.1"/>
    <property type="molecule type" value="Genomic_DNA"/>
</dbReference>
<keyword evidence="4" id="KW-1185">Reference proteome</keyword>
<proteinExistence type="inferred from homology"/>
<reference evidence="3 4" key="1">
    <citation type="submission" date="2023-05" db="EMBL/GenBank/DDBJ databases">
        <authorList>
            <person name="Yin Y."/>
            <person name="Lu Z."/>
        </authorList>
    </citation>
    <scope>NUCLEOTIDE SEQUENCE [LARGE SCALE GENOMIC DNA]</scope>
    <source>
        <strain evidence="3 4">ZM22</strain>
    </source>
</reference>
<dbReference type="CDD" id="cd08896">
    <property type="entry name" value="SRPBCC_CalC_Aha1-like_3"/>
    <property type="match status" value="1"/>
</dbReference>
<accession>A0ABY8SL51</accession>
<feature type="domain" description="Activator of Hsp90 ATPase homologue 1/2-like C-terminal" evidence="2">
    <location>
        <begin position="24"/>
        <end position="158"/>
    </location>
</feature>
<gene>
    <name evidence="3" type="ORF">QMY55_13915</name>
</gene>
<organism evidence="3 4">
    <name type="scientific">Comamonas resistens</name>
    <dbReference type="NCBI Taxonomy" id="3046670"/>
    <lineage>
        <taxon>Bacteria</taxon>
        <taxon>Pseudomonadati</taxon>
        <taxon>Pseudomonadota</taxon>
        <taxon>Betaproteobacteria</taxon>
        <taxon>Burkholderiales</taxon>
        <taxon>Comamonadaceae</taxon>
        <taxon>Comamonas</taxon>
    </lineage>
</organism>
<dbReference type="Gene3D" id="3.30.530.20">
    <property type="match status" value="1"/>
</dbReference>
<comment type="similarity">
    <text evidence="1">Belongs to the AHA1 family.</text>
</comment>
<evidence type="ECO:0000256" key="1">
    <source>
        <dbReference type="ARBA" id="ARBA00006817"/>
    </source>
</evidence>
<evidence type="ECO:0000259" key="2">
    <source>
        <dbReference type="Pfam" id="PF08327"/>
    </source>
</evidence>
<dbReference type="InterPro" id="IPR013538">
    <property type="entry name" value="ASHA1/2-like_C"/>
</dbReference>
<evidence type="ECO:0000313" key="3">
    <source>
        <dbReference type="EMBL" id="WHS63638.1"/>
    </source>
</evidence>
<dbReference type="InterPro" id="IPR023393">
    <property type="entry name" value="START-like_dom_sf"/>
</dbReference>
<evidence type="ECO:0000313" key="4">
    <source>
        <dbReference type="Proteomes" id="UP001240697"/>
    </source>
</evidence>